<dbReference type="InterPro" id="IPR043968">
    <property type="entry name" value="SGNH"/>
</dbReference>
<dbReference type="GO" id="GO:0009103">
    <property type="term" value="P:lipopolysaccharide biosynthetic process"/>
    <property type="evidence" value="ECO:0007669"/>
    <property type="project" value="TreeGrafter"/>
</dbReference>
<evidence type="ECO:0000313" key="5">
    <source>
        <dbReference type="Proteomes" id="UP000237983"/>
    </source>
</evidence>
<sequence length="720" mass="76570">MVSVVARDLASDEIAPPTSTPPRFRPDLQGLRAIAVVAVVLEHVLRTPTGGFVGVDIFFVLSGFLITDLLLREYEVTGRVSMSRFYARRIRRILPSAVAVLAATAVAANFLFNKATALSTFWDAGYAFFFAANWHFADSGTDYFTTAGSASPLQHYWSLAVEEQFYLLWPWILIAGLAIATALFRTSPRKRSVPRLFVGVVMAVIVAASFWHALLETAASPTIAYFSTFTRAWELGAGALLAVAAPLFLRWPAALRAVVAWIGLAGIVAAIVLIDTSLPFPGPTAAIPVAATLLVIAAGIGGPQRSLVLLTNPVSVYVGNISYSLYLWHFPISVFLFLLMPDRDLVGTLMVLGAILVVSILMYSLIEQPLHRSPWLRSYRDRPGDRTVDWQAWRDTFGSQFILSLTGLIVVATVIAFVVGVSPRGFTPMTEPAVDPAASQNLELALQADLAAAVAASAWPTNLSPSLDDAIRSTSSNNPARACFDIGDTPSFDRCTWGSGDAPNHMYLVGDSEALSYAPAFKTIAESSGGQWKITTIGLYGCRFTEVQIQNDGAGVTEACPQRKQDIAERIGADAPQLVVVANAYALGNSAQGGSLSVASIVTSTSAEAAKYNAAGKIVYLAPPPLGMELSTCYSPLLSPQSCNAPVGKTWNEFAEATSAAAAASGDRFISSLGFSCANGLCPAFAGTLPTKYDTVHMTSAYSARVAPSIQNALVALGAM</sequence>
<feature type="transmembrane region" description="Helical" evidence="1">
    <location>
        <begin position="235"/>
        <end position="251"/>
    </location>
</feature>
<keyword evidence="1" id="KW-0472">Membrane</keyword>
<feature type="transmembrane region" description="Helical" evidence="1">
    <location>
        <begin position="166"/>
        <end position="184"/>
    </location>
</feature>
<dbReference type="AlphaFoldDB" id="A0A2T0VG94"/>
<dbReference type="PANTHER" id="PTHR23028">
    <property type="entry name" value="ACETYLTRANSFERASE"/>
    <property type="match status" value="1"/>
</dbReference>
<dbReference type="InterPro" id="IPR050879">
    <property type="entry name" value="Acyltransferase_3"/>
</dbReference>
<feature type="transmembrane region" description="Helical" evidence="1">
    <location>
        <begin position="345"/>
        <end position="366"/>
    </location>
</feature>
<organism evidence="4 5">
    <name type="scientific">Glaciihabitans tibetensis</name>
    <dbReference type="NCBI Taxonomy" id="1266600"/>
    <lineage>
        <taxon>Bacteria</taxon>
        <taxon>Bacillati</taxon>
        <taxon>Actinomycetota</taxon>
        <taxon>Actinomycetes</taxon>
        <taxon>Micrococcales</taxon>
        <taxon>Microbacteriaceae</taxon>
        <taxon>Glaciihabitans</taxon>
    </lineage>
</organism>
<dbReference type="GO" id="GO:0016747">
    <property type="term" value="F:acyltransferase activity, transferring groups other than amino-acyl groups"/>
    <property type="evidence" value="ECO:0007669"/>
    <property type="project" value="InterPro"/>
</dbReference>
<evidence type="ECO:0000259" key="2">
    <source>
        <dbReference type="Pfam" id="PF01757"/>
    </source>
</evidence>
<feature type="transmembrane region" description="Helical" evidence="1">
    <location>
        <begin position="314"/>
        <end position="339"/>
    </location>
</feature>
<protein>
    <submittedName>
        <fullName evidence="4">Peptidoglycan/LPS O-acetylase OafA/YrhL</fullName>
    </submittedName>
</protein>
<evidence type="ECO:0000313" key="4">
    <source>
        <dbReference type="EMBL" id="PRY69186.1"/>
    </source>
</evidence>
<evidence type="ECO:0000259" key="3">
    <source>
        <dbReference type="Pfam" id="PF19040"/>
    </source>
</evidence>
<dbReference type="RefSeq" id="WP_106211521.1">
    <property type="nucleotide sequence ID" value="NZ_PVTL01000003.1"/>
</dbReference>
<dbReference type="PANTHER" id="PTHR23028:SF53">
    <property type="entry name" value="ACYL_TRANSF_3 DOMAIN-CONTAINING PROTEIN"/>
    <property type="match status" value="1"/>
</dbReference>
<feature type="transmembrane region" description="Helical" evidence="1">
    <location>
        <begin position="401"/>
        <end position="421"/>
    </location>
</feature>
<name>A0A2T0VG94_9MICO</name>
<gene>
    <name evidence="4" type="ORF">B0I08_103394</name>
</gene>
<dbReference type="InterPro" id="IPR002656">
    <property type="entry name" value="Acyl_transf_3_dom"/>
</dbReference>
<keyword evidence="1" id="KW-1133">Transmembrane helix</keyword>
<reference evidence="4 5" key="1">
    <citation type="submission" date="2018-03" db="EMBL/GenBank/DDBJ databases">
        <title>Genomic Encyclopedia of Type Strains, Phase III (KMG-III): the genomes of soil and plant-associated and newly described type strains.</title>
        <authorList>
            <person name="Whitman W."/>
        </authorList>
    </citation>
    <scope>NUCLEOTIDE SEQUENCE [LARGE SCALE GENOMIC DNA]</scope>
    <source>
        <strain evidence="4 5">CGMCC 1.12484</strain>
    </source>
</reference>
<dbReference type="Pfam" id="PF19040">
    <property type="entry name" value="SGNH"/>
    <property type="match status" value="1"/>
</dbReference>
<proteinExistence type="predicted"/>
<dbReference type="EMBL" id="PVTL01000003">
    <property type="protein sequence ID" value="PRY69186.1"/>
    <property type="molecule type" value="Genomic_DNA"/>
</dbReference>
<feature type="domain" description="Acyltransferase 3" evidence="2">
    <location>
        <begin position="27"/>
        <end position="363"/>
    </location>
</feature>
<dbReference type="Proteomes" id="UP000237983">
    <property type="component" value="Unassembled WGS sequence"/>
</dbReference>
<feature type="transmembrane region" description="Helical" evidence="1">
    <location>
        <begin position="284"/>
        <end position="302"/>
    </location>
</feature>
<feature type="domain" description="SGNH" evidence="3">
    <location>
        <begin position="491"/>
        <end position="710"/>
    </location>
</feature>
<dbReference type="GO" id="GO:0016020">
    <property type="term" value="C:membrane"/>
    <property type="evidence" value="ECO:0007669"/>
    <property type="project" value="TreeGrafter"/>
</dbReference>
<dbReference type="Pfam" id="PF01757">
    <property type="entry name" value="Acyl_transf_3"/>
    <property type="match status" value="1"/>
</dbReference>
<keyword evidence="5" id="KW-1185">Reference proteome</keyword>
<keyword evidence="1" id="KW-0812">Transmembrane</keyword>
<evidence type="ECO:0000256" key="1">
    <source>
        <dbReference type="SAM" id="Phobius"/>
    </source>
</evidence>
<feature type="transmembrane region" description="Helical" evidence="1">
    <location>
        <begin position="258"/>
        <end position="278"/>
    </location>
</feature>
<feature type="transmembrane region" description="Helical" evidence="1">
    <location>
        <begin position="92"/>
        <end position="112"/>
    </location>
</feature>
<comment type="caution">
    <text evidence="4">The sequence shown here is derived from an EMBL/GenBank/DDBJ whole genome shotgun (WGS) entry which is preliminary data.</text>
</comment>
<feature type="transmembrane region" description="Helical" evidence="1">
    <location>
        <begin position="196"/>
        <end position="215"/>
    </location>
</feature>
<dbReference type="OrthoDB" id="3404679at2"/>
<feature type="transmembrane region" description="Helical" evidence="1">
    <location>
        <begin position="51"/>
        <end position="71"/>
    </location>
</feature>
<accession>A0A2T0VG94</accession>